<reference evidence="1 2" key="1">
    <citation type="journal article" date="2018" name="Nat. Genet.">
        <title>Extensive intraspecific gene order and gene structural variations between Mo17 and other maize genomes.</title>
        <authorList>
            <person name="Sun S."/>
            <person name="Zhou Y."/>
            <person name="Chen J."/>
            <person name="Shi J."/>
            <person name="Zhao H."/>
            <person name="Zhao H."/>
            <person name="Song W."/>
            <person name="Zhang M."/>
            <person name="Cui Y."/>
            <person name="Dong X."/>
            <person name="Liu H."/>
            <person name="Ma X."/>
            <person name="Jiao Y."/>
            <person name="Wang B."/>
            <person name="Wei X."/>
            <person name="Stein J.C."/>
            <person name="Glaubitz J.C."/>
            <person name="Lu F."/>
            <person name="Yu G."/>
            <person name="Liang C."/>
            <person name="Fengler K."/>
            <person name="Li B."/>
            <person name="Rafalski A."/>
            <person name="Schnable P.S."/>
            <person name="Ware D.H."/>
            <person name="Buckler E.S."/>
            <person name="Lai J."/>
        </authorList>
    </citation>
    <scope>NUCLEOTIDE SEQUENCE [LARGE SCALE GENOMIC DNA]</scope>
    <source>
        <strain evidence="2">cv. Missouri 17</strain>
        <tissue evidence="1">Seedling</tissue>
    </source>
</reference>
<dbReference type="Proteomes" id="UP000251960">
    <property type="component" value="Chromosome 6"/>
</dbReference>
<evidence type="ECO:0000313" key="2">
    <source>
        <dbReference type="Proteomes" id="UP000251960"/>
    </source>
</evidence>
<accession>A0A3L6EDU4</accession>
<sequence>MRAAVAARKPGLAGTAAFRRGAAQRGKVGRAAAVRGRRSRGTGALAGRGGSAGGFFFWAPWLGAEGQAAAAMESLLLEFLGVHGRWSAELLRSGAKGEQGLAAMNRGAAAGAMDVDLAEVDPRSFCAQGGKNRGEGTLCRAP</sequence>
<name>A0A3L6EDU4_MAIZE</name>
<evidence type="ECO:0000313" key="1">
    <source>
        <dbReference type="EMBL" id="PWZ19192.1"/>
    </source>
</evidence>
<protein>
    <submittedName>
        <fullName evidence="1">Uncharacterized protein</fullName>
    </submittedName>
</protein>
<dbReference type="EMBL" id="NCVQ01000007">
    <property type="protein sequence ID" value="PWZ19192.1"/>
    <property type="molecule type" value="Genomic_DNA"/>
</dbReference>
<dbReference type="AlphaFoldDB" id="A0A3L6EDU4"/>
<proteinExistence type="predicted"/>
<gene>
    <name evidence="1" type="ORF">Zm00014a_031461</name>
</gene>
<comment type="caution">
    <text evidence="1">The sequence shown here is derived from an EMBL/GenBank/DDBJ whole genome shotgun (WGS) entry which is preliminary data.</text>
</comment>
<organism evidence="1 2">
    <name type="scientific">Zea mays</name>
    <name type="common">Maize</name>
    <dbReference type="NCBI Taxonomy" id="4577"/>
    <lineage>
        <taxon>Eukaryota</taxon>
        <taxon>Viridiplantae</taxon>
        <taxon>Streptophyta</taxon>
        <taxon>Embryophyta</taxon>
        <taxon>Tracheophyta</taxon>
        <taxon>Spermatophyta</taxon>
        <taxon>Magnoliopsida</taxon>
        <taxon>Liliopsida</taxon>
        <taxon>Poales</taxon>
        <taxon>Poaceae</taxon>
        <taxon>PACMAD clade</taxon>
        <taxon>Panicoideae</taxon>
        <taxon>Andropogonodae</taxon>
        <taxon>Andropogoneae</taxon>
        <taxon>Tripsacinae</taxon>
        <taxon>Zea</taxon>
    </lineage>
</organism>